<organism evidence="3 4">
    <name type="scientific">Lucilia cuprina</name>
    <name type="common">Green bottle fly</name>
    <name type="synonym">Australian sheep blowfly</name>
    <dbReference type="NCBI Taxonomy" id="7375"/>
    <lineage>
        <taxon>Eukaryota</taxon>
        <taxon>Metazoa</taxon>
        <taxon>Ecdysozoa</taxon>
        <taxon>Arthropoda</taxon>
        <taxon>Hexapoda</taxon>
        <taxon>Insecta</taxon>
        <taxon>Pterygota</taxon>
        <taxon>Neoptera</taxon>
        <taxon>Endopterygota</taxon>
        <taxon>Diptera</taxon>
        <taxon>Brachycera</taxon>
        <taxon>Muscomorpha</taxon>
        <taxon>Oestroidea</taxon>
        <taxon>Calliphoridae</taxon>
        <taxon>Luciliinae</taxon>
        <taxon>Lucilia</taxon>
    </lineage>
</organism>
<keyword evidence="2" id="KW-0732">Signal</keyword>
<feature type="compositionally biased region" description="Polar residues" evidence="1">
    <location>
        <begin position="191"/>
        <end position="213"/>
    </location>
</feature>
<feature type="chain" id="PRO_5005535378" evidence="2">
    <location>
        <begin position="22"/>
        <end position="277"/>
    </location>
</feature>
<proteinExistence type="predicted"/>
<evidence type="ECO:0000256" key="2">
    <source>
        <dbReference type="SAM" id="SignalP"/>
    </source>
</evidence>
<feature type="region of interest" description="Disordered" evidence="1">
    <location>
        <begin position="191"/>
        <end position="215"/>
    </location>
</feature>
<sequence length="277" mass="30753">MLSNLNYLLVTATCFVSICTAIRVDWNTNTGPIIPPTPRTTVRPMPPFREPAPVWEDLNNDIPNPNPYIYVPPPPSRPKQRLNTNINYNLNSNNNYGSLVTPQNANSYYQQNNNSPSVASLSPQYIPNVGTRYVAVVPTTSTTTTKSSFATNKYAQTSSSANALSPDDKTSYKLQGKYNVKTKKYKAYEKYSTSKPSNKTTEAPASGNKQLNKQELPAVNIKQQWSSPFISKTTTMNPIKNSTTPSTKSYTKHVYVKDTTVKSKAKFSDSVDKAKKS</sequence>
<dbReference type="EMBL" id="JRES01001294">
    <property type="protein sequence ID" value="KNC23854.1"/>
    <property type="molecule type" value="Genomic_DNA"/>
</dbReference>
<comment type="caution">
    <text evidence="3">The sequence shown here is derived from an EMBL/GenBank/DDBJ whole genome shotgun (WGS) entry which is preliminary data.</text>
</comment>
<dbReference type="Proteomes" id="UP000037069">
    <property type="component" value="Unassembled WGS sequence"/>
</dbReference>
<protein>
    <submittedName>
        <fullName evidence="3">Uncharacterized protein</fullName>
    </submittedName>
</protein>
<dbReference type="AlphaFoldDB" id="A0A0L0BX93"/>
<feature type="signal peptide" evidence="2">
    <location>
        <begin position="1"/>
        <end position="21"/>
    </location>
</feature>
<name>A0A0L0BX93_LUCCU</name>
<evidence type="ECO:0000256" key="1">
    <source>
        <dbReference type="SAM" id="MobiDB-lite"/>
    </source>
</evidence>
<dbReference type="OrthoDB" id="7789789at2759"/>
<accession>A0A0L0BX93</accession>
<gene>
    <name evidence="3" type="ORF">FF38_05631</name>
</gene>
<evidence type="ECO:0000313" key="4">
    <source>
        <dbReference type="Proteomes" id="UP000037069"/>
    </source>
</evidence>
<evidence type="ECO:0000313" key="3">
    <source>
        <dbReference type="EMBL" id="KNC23854.1"/>
    </source>
</evidence>
<keyword evidence="4" id="KW-1185">Reference proteome</keyword>
<reference evidence="3 4" key="1">
    <citation type="journal article" date="2015" name="Nat. Commun.">
        <title>Lucilia cuprina genome unlocks parasitic fly biology to underpin future interventions.</title>
        <authorList>
            <person name="Anstead C.A."/>
            <person name="Korhonen P.K."/>
            <person name="Young N.D."/>
            <person name="Hall R.S."/>
            <person name="Jex A.R."/>
            <person name="Murali S.C."/>
            <person name="Hughes D.S."/>
            <person name="Lee S.F."/>
            <person name="Perry T."/>
            <person name="Stroehlein A.J."/>
            <person name="Ansell B.R."/>
            <person name="Breugelmans B."/>
            <person name="Hofmann A."/>
            <person name="Qu J."/>
            <person name="Dugan S."/>
            <person name="Lee S.L."/>
            <person name="Chao H."/>
            <person name="Dinh H."/>
            <person name="Han Y."/>
            <person name="Doddapaneni H.V."/>
            <person name="Worley K.C."/>
            <person name="Muzny D.M."/>
            <person name="Ioannidis P."/>
            <person name="Waterhouse R.M."/>
            <person name="Zdobnov E.M."/>
            <person name="James P.J."/>
            <person name="Bagnall N.H."/>
            <person name="Kotze A.C."/>
            <person name="Gibbs R.A."/>
            <person name="Richards S."/>
            <person name="Batterham P."/>
            <person name="Gasser R.B."/>
        </authorList>
    </citation>
    <scope>NUCLEOTIDE SEQUENCE [LARGE SCALE GENOMIC DNA]</scope>
    <source>
        <strain evidence="3 4">LS</strain>
        <tissue evidence="3">Full body</tissue>
    </source>
</reference>